<proteinExistence type="predicted"/>
<dbReference type="Proteomes" id="UP001162001">
    <property type="component" value="Segment"/>
</dbReference>
<gene>
    <name evidence="1" type="ORF">Fadolivirus_1_1216</name>
</gene>
<name>A0A7D3UW94_9VIRU</name>
<organism evidence="1 2">
    <name type="scientific">Fadolivirus FV1/VV64</name>
    <dbReference type="NCBI Taxonomy" id="3070911"/>
    <lineage>
        <taxon>Viruses</taxon>
        <taxon>Varidnaviria</taxon>
        <taxon>Bamfordvirae</taxon>
        <taxon>Nucleocytoviricota</taxon>
        <taxon>Megaviricetes</taxon>
        <taxon>Imitervirales</taxon>
        <taxon>Mimiviridae</taxon>
        <taxon>Klosneuvirinae</taxon>
        <taxon>Fadolivirus</taxon>
        <taxon>Fadolivirus algeromassiliense</taxon>
    </lineage>
</organism>
<evidence type="ECO:0000313" key="2">
    <source>
        <dbReference type="Proteomes" id="UP001162001"/>
    </source>
</evidence>
<evidence type="ECO:0000313" key="1">
    <source>
        <dbReference type="EMBL" id="QKF94674.1"/>
    </source>
</evidence>
<reference evidence="1 2" key="1">
    <citation type="submission" date="2020-04" db="EMBL/GenBank/DDBJ databases">
        <title>Advantages and limits of metagenomic assembly and binning of a giant virus.</title>
        <authorList>
            <person name="Schulz F."/>
            <person name="Andreani J."/>
            <person name="Francis R."/>
            <person name="Boudjemaa H."/>
            <person name="Bou Khalil J.Y."/>
            <person name="Lee J."/>
            <person name="La Scola B."/>
            <person name="Woyke T."/>
        </authorList>
    </citation>
    <scope>NUCLEOTIDE SEQUENCE [LARGE SCALE GENOMIC DNA]</scope>
    <source>
        <strain evidence="1 2">FV1/VV64</strain>
    </source>
</reference>
<dbReference type="EMBL" id="MT418680">
    <property type="protein sequence ID" value="QKF94674.1"/>
    <property type="molecule type" value="Genomic_DNA"/>
</dbReference>
<accession>A0A7D3UW94</accession>
<protein>
    <submittedName>
        <fullName evidence="1">Uncharacterized protein</fullName>
    </submittedName>
</protein>
<sequence length="399" mass="45368">MKLQTFIISIIFGLLLRCFCFVSTMRKATVVGAISAHGCRAEDDTYVVIPKGLPFLLPLAKEGDNLQWQKQFGSLDLSVIRENEGRCISTSLFDETPYKSGHVLKNVTLCFNVVFKHPNDPTGKSDNCFTTGIITSRSLHGEIMECSSIDGSLRDELMKNHEDKIIPRNRLWDQRVQLGNVLKMITDAGTYDGMLGIFCRGESSHRKETLPSFLTVKMSDEIFHSCFFSKMDVLERCAQTKTFDGYNLIGLEESKLKLRVTFAEICSFARKKLAINNTINSFEFHSVIEIYHTQSVPLECVVFAMELKFSKLIDALIPITDSDLVIDPTVTSPEGTRFLRGMRFLCQQFKTELRKYILCYKQAFDVVIFVAEKIVDKEVVSKGMYGNIMGYLDKFEFKL</sequence>
<keyword evidence="2" id="KW-1185">Reference proteome</keyword>